<keyword evidence="6" id="KW-0770">Synapse</keyword>
<keyword evidence="23" id="KW-1185">Reference proteome</keyword>
<keyword evidence="14" id="KW-0628">Postsynaptic cell membrane</keyword>
<evidence type="ECO:0000256" key="16">
    <source>
        <dbReference type="ARBA" id="ARBA00023303"/>
    </source>
</evidence>
<evidence type="ECO:0000256" key="8">
    <source>
        <dbReference type="ARBA" id="ARBA00023136"/>
    </source>
</evidence>
<dbReference type="InterPro" id="IPR038050">
    <property type="entry name" value="Neuro_actylchol_rec"/>
</dbReference>
<accession>A0A8C6G051</accession>
<keyword evidence="10" id="KW-0675">Receptor</keyword>
<dbReference type="PRINTS" id="PR01160">
    <property type="entry name" value="GABAARBETA"/>
</dbReference>
<keyword evidence="3 19" id="KW-0812">Transmembrane</keyword>
<evidence type="ECO:0000256" key="19">
    <source>
        <dbReference type="RuleBase" id="RU000687"/>
    </source>
</evidence>
<dbReference type="GeneTree" id="ENSGT00940000154245"/>
<keyword evidence="15" id="KW-1071">Ligand-gated ion channel</keyword>
<dbReference type="Pfam" id="PF02932">
    <property type="entry name" value="Neur_chan_memb"/>
    <property type="match status" value="1"/>
</dbReference>
<dbReference type="Gene3D" id="1.20.58.390">
    <property type="entry name" value="Neurotransmitter-gated ion-channel transmembrane domain"/>
    <property type="match status" value="1"/>
</dbReference>
<comment type="catalytic activity">
    <reaction evidence="17">
        <text>chloride(in) = chloride(out)</text>
        <dbReference type="Rhea" id="RHEA:29823"/>
        <dbReference type="ChEBI" id="CHEBI:17996"/>
    </reaction>
</comment>
<keyword evidence="7 19" id="KW-0406">Ion transport</keyword>
<dbReference type="InterPro" id="IPR006028">
    <property type="entry name" value="GABAA/Glycine_rcpt"/>
</dbReference>
<dbReference type="Ensembl" id="ENSMMST00000034656.1">
    <property type="protein sequence ID" value="ENSMMSP00000031523.1"/>
    <property type="gene ID" value="ENSMMSG00000023423.1"/>
</dbReference>
<feature type="domain" description="Neurotransmitter-gated ion-channel transmembrane" evidence="21">
    <location>
        <begin position="250"/>
        <end position="469"/>
    </location>
</feature>
<dbReference type="GO" id="GO:0034707">
    <property type="term" value="C:chloride channel complex"/>
    <property type="evidence" value="ECO:0007669"/>
    <property type="project" value="UniProtKB-KW"/>
</dbReference>
<dbReference type="CDD" id="cd19053">
    <property type="entry name" value="LGIC_TM_GABAAR_beta"/>
    <property type="match status" value="1"/>
</dbReference>
<organism evidence="22 23">
    <name type="scientific">Moschus moschiferus</name>
    <name type="common">Siberian musk deer</name>
    <name type="synonym">Moschus sibiricus</name>
    <dbReference type="NCBI Taxonomy" id="68415"/>
    <lineage>
        <taxon>Eukaryota</taxon>
        <taxon>Metazoa</taxon>
        <taxon>Chordata</taxon>
        <taxon>Craniata</taxon>
        <taxon>Vertebrata</taxon>
        <taxon>Euteleostomi</taxon>
        <taxon>Mammalia</taxon>
        <taxon>Eutheria</taxon>
        <taxon>Laurasiatheria</taxon>
        <taxon>Artiodactyla</taxon>
        <taxon>Ruminantia</taxon>
        <taxon>Pecora</taxon>
        <taxon>Moschidae</taxon>
        <taxon>Moschus</taxon>
    </lineage>
</organism>
<sequence length="474" mass="54109">MWTVQNRESLGLLSFPVMIAMVCCAHSANEPSNMSYVKETVDRLLKGYDIRLRPDFGGPPVDVGMRIDVASIDMVSEVNMDYTLTMYFQQSWKDKRLSYSGIPLNLTLDNRVADQLWVPDTYFLNDKKSFVHGVTVKNRMIRLHPDGTVLYGLRITTTAACMMDLRRYPLDEQNCTLEIESYGYTTDDIEFYWNGGEGAVTGVNKIELPQFSIVDYKMVSKKVEFTTGAYPRLSLSFRLKRNIGYFILQTYMPSTLITILSWVSFWINYDASAARVALGITTVLTMTTISTHLRETLPKIPYVKAIDIYLMGCFVFVFLALLEYAFVNYIFFGKGPQKKGAGKQDQSANEKNKLEMNKVQVDAHGNILLSTLEIRNETSGSEVLTGVGDPKATMYSYDSASIHYRKPMSSREGYGRALDRHGAHSKGRIRRRASQLKVKIPDLTDVNSIDKWSRMFFPITFSLFNVVYWLYYVH</sequence>
<keyword evidence="11" id="KW-0869">Chloride channel</keyword>
<feature type="chain" id="PRO_5034294704" evidence="19">
    <location>
        <begin position="25"/>
        <end position="474"/>
    </location>
</feature>
<evidence type="ECO:0000256" key="4">
    <source>
        <dbReference type="ARBA" id="ARBA00022729"/>
    </source>
</evidence>
<dbReference type="InterPro" id="IPR002289">
    <property type="entry name" value="GABAAb_rcpt"/>
</dbReference>
<comment type="similarity">
    <text evidence="19">Belongs to the ligand-gated ion channel (TC 1.A.9) family.</text>
</comment>
<reference evidence="22" key="2">
    <citation type="submission" date="2025-09" db="UniProtKB">
        <authorList>
            <consortium name="Ensembl"/>
        </authorList>
    </citation>
    <scope>IDENTIFICATION</scope>
</reference>
<evidence type="ECO:0000259" key="20">
    <source>
        <dbReference type="Pfam" id="PF02931"/>
    </source>
</evidence>
<dbReference type="GO" id="GO:1902711">
    <property type="term" value="C:GABA-A receptor complex"/>
    <property type="evidence" value="ECO:0007669"/>
    <property type="project" value="Ensembl"/>
</dbReference>
<dbReference type="InterPro" id="IPR018000">
    <property type="entry name" value="Neurotransmitter_ion_chnl_CS"/>
</dbReference>
<dbReference type="Proteomes" id="UP000694544">
    <property type="component" value="Unplaced"/>
</dbReference>
<dbReference type="CDD" id="cd18999">
    <property type="entry name" value="LGIC_ECD_GABAAR_B"/>
    <property type="match status" value="1"/>
</dbReference>
<dbReference type="InterPro" id="IPR006202">
    <property type="entry name" value="Neur_chan_lig-bd"/>
</dbReference>
<dbReference type="InterPro" id="IPR036719">
    <property type="entry name" value="Neuro-gated_channel_TM_sf"/>
</dbReference>
<evidence type="ECO:0000256" key="6">
    <source>
        <dbReference type="ARBA" id="ARBA00023018"/>
    </source>
</evidence>
<keyword evidence="4 19" id="KW-0732">Signal</keyword>
<dbReference type="SUPFAM" id="SSF63712">
    <property type="entry name" value="Nicotinic receptor ligand binding domain-like"/>
    <property type="match status" value="1"/>
</dbReference>
<dbReference type="GO" id="GO:0004890">
    <property type="term" value="F:GABA-A receptor activity"/>
    <property type="evidence" value="ECO:0007669"/>
    <property type="project" value="Ensembl"/>
</dbReference>
<evidence type="ECO:0000256" key="15">
    <source>
        <dbReference type="ARBA" id="ARBA00023286"/>
    </source>
</evidence>
<evidence type="ECO:0000256" key="12">
    <source>
        <dbReference type="ARBA" id="ARBA00023180"/>
    </source>
</evidence>
<keyword evidence="12" id="KW-0325">Glycoprotein</keyword>
<dbReference type="GO" id="GO:0098685">
    <property type="term" value="C:Schaffer collateral - CA1 synapse"/>
    <property type="evidence" value="ECO:0007669"/>
    <property type="project" value="Ensembl"/>
</dbReference>
<evidence type="ECO:0000256" key="9">
    <source>
        <dbReference type="ARBA" id="ARBA00023157"/>
    </source>
</evidence>
<reference evidence="22" key="1">
    <citation type="submission" date="2025-08" db="UniProtKB">
        <authorList>
            <consortium name="Ensembl"/>
        </authorList>
    </citation>
    <scope>IDENTIFICATION</scope>
</reference>
<name>A0A8C6G051_MOSMO</name>
<evidence type="ECO:0000256" key="5">
    <source>
        <dbReference type="ARBA" id="ARBA00022989"/>
    </source>
</evidence>
<gene>
    <name evidence="22" type="primary">GABRB1</name>
</gene>
<evidence type="ECO:0000313" key="22">
    <source>
        <dbReference type="Ensembl" id="ENSMMSP00000031523.1"/>
    </source>
</evidence>
<dbReference type="GO" id="GO:0099507">
    <property type="term" value="F:ligand-gated monoatomic ion channel activity involved in regulation of presynaptic membrane potential"/>
    <property type="evidence" value="ECO:0007669"/>
    <property type="project" value="Ensembl"/>
</dbReference>
<feature type="domain" description="Neurotransmitter-gated ion-channel ligand-binding" evidence="20">
    <location>
        <begin position="39"/>
        <end position="242"/>
    </location>
</feature>
<evidence type="ECO:0000256" key="14">
    <source>
        <dbReference type="ARBA" id="ARBA00023257"/>
    </source>
</evidence>
<dbReference type="PRINTS" id="PR00252">
    <property type="entry name" value="NRIONCHANNEL"/>
</dbReference>
<dbReference type="PROSITE" id="PS00236">
    <property type="entry name" value="NEUROTR_ION_CHANNEL"/>
    <property type="match status" value="1"/>
</dbReference>
<evidence type="ECO:0000256" key="11">
    <source>
        <dbReference type="ARBA" id="ARBA00023173"/>
    </source>
</evidence>
<evidence type="ECO:0000256" key="13">
    <source>
        <dbReference type="ARBA" id="ARBA00023214"/>
    </source>
</evidence>
<keyword evidence="1 19" id="KW-0813">Transport</keyword>
<feature type="transmembrane region" description="Helical" evidence="19">
    <location>
        <begin position="243"/>
        <end position="267"/>
    </location>
</feature>
<comment type="subcellular location">
    <subcellularLocation>
        <location evidence="18">Postsynaptic cell membrane</location>
        <topology evidence="18">Multi-pass membrane protein</topology>
    </subcellularLocation>
</comment>
<dbReference type="GO" id="GO:0007214">
    <property type="term" value="P:gamma-aminobutyric acid signaling pathway"/>
    <property type="evidence" value="ECO:0007669"/>
    <property type="project" value="Ensembl"/>
</dbReference>
<dbReference type="NCBIfam" id="TIGR00860">
    <property type="entry name" value="LIC"/>
    <property type="match status" value="1"/>
</dbReference>
<keyword evidence="13" id="KW-0868">Chloride</keyword>
<keyword evidence="2" id="KW-1003">Cell membrane</keyword>
<dbReference type="GO" id="GO:0150047">
    <property type="term" value="F:G protein-coupled neurotransmitter receptor activity involved in regulation of presynaptic membrane potential"/>
    <property type="evidence" value="ECO:0007669"/>
    <property type="project" value="Ensembl"/>
</dbReference>
<keyword evidence="16 19" id="KW-0407">Ion channel</keyword>
<dbReference type="InterPro" id="IPR036734">
    <property type="entry name" value="Neur_chan_lig-bd_sf"/>
</dbReference>
<evidence type="ECO:0000256" key="1">
    <source>
        <dbReference type="ARBA" id="ARBA00022448"/>
    </source>
</evidence>
<dbReference type="InterPro" id="IPR006201">
    <property type="entry name" value="Neur_channel"/>
</dbReference>
<protein>
    <submittedName>
        <fullName evidence="22">Gamma-aminobutyric acid type A receptor subunit beta1</fullName>
    </submittedName>
</protein>
<dbReference type="InterPro" id="IPR006029">
    <property type="entry name" value="Neurotrans-gated_channel_TM"/>
</dbReference>
<dbReference type="FunFam" id="1.20.58.390:FF:000005">
    <property type="entry name" value="Putative gamma-aminobutyric acid receptor subunit rho-2-like"/>
    <property type="match status" value="1"/>
</dbReference>
<dbReference type="Gene3D" id="2.70.170.10">
    <property type="entry name" value="Neurotransmitter-gated ion-channel ligand-binding domain"/>
    <property type="match status" value="1"/>
</dbReference>
<evidence type="ECO:0000256" key="2">
    <source>
        <dbReference type="ARBA" id="ARBA00022475"/>
    </source>
</evidence>
<dbReference type="SUPFAM" id="SSF90112">
    <property type="entry name" value="Neurotransmitter-gated ion-channel transmembrane pore"/>
    <property type="match status" value="1"/>
</dbReference>
<feature type="signal peptide" evidence="19">
    <location>
        <begin position="1"/>
        <end position="24"/>
    </location>
</feature>
<evidence type="ECO:0000313" key="23">
    <source>
        <dbReference type="Proteomes" id="UP000694544"/>
    </source>
</evidence>
<feature type="transmembrane region" description="Helical" evidence="19">
    <location>
        <begin position="274"/>
        <end position="293"/>
    </location>
</feature>
<keyword evidence="5 19" id="KW-1133">Transmembrane helix</keyword>
<dbReference type="GO" id="GO:0022851">
    <property type="term" value="F:GABA-gated chloride ion channel activity"/>
    <property type="evidence" value="ECO:0007669"/>
    <property type="project" value="Ensembl"/>
</dbReference>
<keyword evidence="8 19" id="KW-0472">Membrane</keyword>
<dbReference type="AlphaFoldDB" id="A0A8C6G051"/>
<evidence type="ECO:0000256" key="7">
    <source>
        <dbReference type="ARBA" id="ARBA00023065"/>
    </source>
</evidence>
<evidence type="ECO:0000256" key="18">
    <source>
        <dbReference type="ARBA" id="ARBA00034104"/>
    </source>
</evidence>
<dbReference type="GO" id="GO:0098982">
    <property type="term" value="C:GABA-ergic synapse"/>
    <property type="evidence" value="ECO:0007669"/>
    <property type="project" value="Ensembl"/>
</dbReference>
<keyword evidence="9" id="KW-1015">Disulfide bond</keyword>
<dbReference type="GO" id="GO:0045211">
    <property type="term" value="C:postsynaptic membrane"/>
    <property type="evidence" value="ECO:0007669"/>
    <property type="project" value="UniProtKB-SubCell"/>
</dbReference>
<evidence type="ECO:0000256" key="3">
    <source>
        <dbReference type="ARBA" id="ARBA00022692"/>
    </source>
</evidence>
<dbReference type="FunFam" id="2.70.170.10:FF:000004">
    <property type="entry name" value="Gamma-aminobutyric acid receptor subunit beta-2 isoform A"/>
    <property type="match status" value="1"/>
</dbReference>
<dbReference type="Pfam" id="PF02931">
    <property type="entry name" value="Neur_chan_LBD"/>
    <property type="match status" value="1"/>
</dbReference>
<feature type="transmembrane region" description="Helical" evidence="19">
    <location>
        <begin position="308"/>
        <end position="331"/>
    </location>
</feature>
<proteinExistence type="inferred from homology"/>
<dbReference type="PANTHER" id="PTHR18945">
    <property type="entry name" value="NEUROTRANSMITTER GATED ION CHANNEL"/>
    <property type="match status" value="1"/>
</dbReference>
<evidence type="ECO:0000256" key="10">
    <source>
        <dbReference type="ARBA" id="ARBA00023170"/>
    </source>
</evidence>
<evidence type="ECO:0000259" key="21">
    <source>
        <dbReference type="Pfam" id="PF02932"/>
    </source>
</evidence>
<evidence type="ECO:0000256" key="17">
    <source>
        <dbReference type="ARBA" id="ARBA00024167"/>
    </source>
</evidence>
<dbReference type="PRINTS" id="PR00253">
    <property type="entry name" value="GABAARECEPTR"/>
</dbReference>
<feature type="transmembrane region" description="Helical" evidence="19">
    <location>
        <begin position="455"/>
        <end position="472"/>
    </location>
</feature>